<reference evidence="1 2" key="1">
    <citation type="submission" date="2018-08" db="EMBL/GenBank/DDBJ databases">
        <title>A genome reference for cultivated species of the human gut microbiota.</title>
        <authorList>
            <person name="Zou Y."/>
            <person name="Xue W."/>
            <person name="Luo G."/>
        </authorList>
    </citation>
    <scope>NUCLEOTIDE SEQUENCE [LARGE SCALE GENOMIC DNA]</scope>
    <source>
        <strain evidence="1 2">AF22-21</strain>
    </source>
</reference>
<proteinExistence type="predicted"/>
<dbReference type="AlphaFoldDB" id="A0A412IQW5"/>
<dbReference type="EMBL" id="QRVK01000023">
    <property type="protein sequence ID" value="RGS40933.1"/>
    <property type="molecule type" value="Genomic_DNA"/>
</dbReference>
<sequence>MIAHESAHLSQDKNCENSESYQRKKRILIPNFWFMQKKHGNNLKPMYNSCVIRYKSICQLANAGDYRKKEVKT</sequence>
<comment type="caution">
    <text evidence="1">The sequence shown here is derived from an EMBL/GenBank/DDBJ whole genome shotgun (WGS) entry which is preliminary data.</text>
</comment>
<protein>
    <submittedName>
        <fullName evidence="1">Uncharacterized protein</fullName>
    </submittedName>
</protein>
<evidence type="ECO:0000313" key="1">
    <source>
        <dbReference type="EMBL" id="RGS40933.1"/>
    </source>
</evidence>
<organism evidence="1 2">
    <name type="scientific">Coprococcus eutactus</name>
    <dbReference type="NCBI Taxonomy" id="33043"/>
    <lineage>
        <taxon>Bacteria</taxon>
        <taxon>Bacillati</taxon>
        <taxon>Bacillota</taxon>
        <taxon>Clostridia</taxon>
        <taxon>Lachnospirales</taxon>
        <taxon>Lachnospiraceae</taxon>
        <taxon>Coprococcus</taxon>
    </lineage>
</organism>
<gene>
    <name evidence="1" type="ORF">DWX94_09350</name>
</gene>
<accession>A0A412IQW5</accession>
<name>A0A412IQW5_9FIRM</name>
<dbReference type="Proteomes" id="UP000283295">
    <property type="component" value="Unassembled WGS sequence"/>
</dbReference>
<evidence type="ECO:0000313" key="2">
    <source>
        <dbReference type="Proteomes" id="UP000283295"/>
    </source>
</evidence>